<reference evidence="6" key="1">
    <citation type="journal article" date="2015" name="ChemBioChem">
        <title>Characterization of the Nocardiopsin Biosynthetic Gene Cluster Reveals Similarities to and Differences from the Rapamycin and FK-506 Pathways.</title>
        <authorList>
            <person name="Bis D.M."/>
            <person name="Ban Y.H."/>
            <person name="James E.D."/>
            <person name="Alqahtani N."/>
            <person name="Viswanathan R."/>
            <person name="Lane A.L."/>
        </authorList>
    </citation>
    <scope>NUCLEOTIDE SEQUENCE</scope>
    <source>
        <strain evidence="6">CMB-M0232</strain>
    </source>
</reference>
<name>A0A0D5BTV1_9ACTN</name>
<dbReference type="Gene3D" id="1.10.10.10">
    <property type="entry name" value="Winged helix-like DNA-binding domain superfamily/Winged helix DNA-binding domain"/>
    <property type="match status" value="1"/>
</dbReference>
<dbReference type="InterPro" id="IPR016032">
    <property type="entry name" value="Sig_transdc_resp-reg_C-effctor"/>
</dbReference>
<protein>
    <submittedName>
        <fullName evidence="6">LuxR transcription regulator</fullName>
    </submittedName>
</protein>
<dbReference type="InterPro" id="IPR035965">
    <property type="entry name" value="PAS-like_dom_sf"/>
</dbReference>
<dbReference type="InterPro" id="IPR000792">
    <property type="entry name" value="Tscrpt_reg_LuxR_C"/>
</dbReference>
<dbReference type="PANTHER" id="PTHR44688">
    <property type="entry name" value="DNA-BINDING TRANSCRIPTIONAL ACTIVATOR DEVR_DOSR"/>
    <property type="match status" value="1"/>
</dbReference>
<feature type="region of interest" description="Disordered" evidence="4">
    <location>
        <begin position="1"/>
        <end position="28"/>
    </location>
</feature>
<organism evidence="6">
    <name type="scientific">Nocardiopsis sp. CMB-M0232</name>
    <dbReference type="NCBI Taxonomy" id="1231934"/>
    <lineage>
        <taxon>Bacteria</taxon>
        <taxon>Bacillati</taxon>
        <taxon>Actinomycetota</taxon>
        <taxon>Actinomycetes</taxon>
        <taxon>Streptosporangiales</taxon>
        <taxon>Nocardiopsidaceae</taxon>
        <taxon>Nocardiopsis</taxon>
    </lineage>
</organism>
<dbReference type="CDD" id="cd00130">
    <property type="entry name" value="PAS"/>
    <property type="match status" value="1"/>
</dbReference>
<dbReference type="Pfam" id="PF00989">
    <property type="entry name" value="PAS"/>
    <property type="match status" value="1"/>
</dbReference>
<dbReference type="EMBL" id="KP339942">
    <property type="protein sequence ID" value="AJW65412.1"/>
    <property type="molecule type" value="Genomic_DNA"/>
</dbReference>
<evidence type="ECO:0000313" key="6">
    <source>
        <dbReference type="EMBL" id="AJW65412.1"/>
    </source>
</evidence>
<accession>A0A0D5BTV1</accession>
<dbReference type="PANTHER" id="PTHR44688:SF16">
    <property type="entry name" value="DNA-BINDING TRANSCRIPTIONAL ACTIVATOR DEVR_DOSR"/>
    <property type="match status" value="1"/>
</dbReference>
<dbReference type="GO" id="GO:0003677">
    <property type="term" value="F:DNA binding"/>
    <property type="evidence" value="ECO:0007669"/>
    <property type="project" value="UniProtKB-KW"/>
</dbReference>
<dbReference type="CDD" id="cd06170">
    <property type="entry name" value="LuxR_C_like"/>
    <property type="match status" value="1"/>
</dbReference>
<evidence type="ECO:0000256" key="3">
    <source>
        <dbReference type="ARBA" id="ARBA00023163"/>
    </source>
</evidence>
<dbReference type="InterPro" id="IPR013767">
    <property type="entry name" value="PAS_fold"/>
</dbReference>
<dbReference type="NCBIfam" id="TIGR00229">
    <property type="entry name" value="sensory_box"/>
    <property type="match status" value="1"/>
</dbReference>
<dbReference type="SUPFAM" id="SSF55785">
    <property type="entry name" value="PYP-like sensor domain (PAS domain)"/>
    <property type="match status" value="1"/>
</dbReference>
<dbReference type="GO" id="GO:0006355">
    <property type="term" value="P:regulation of DNA-templated transcription"/>
    <property type="evidence" value="ECO:0007669"/>
    <property type="project" value="InterPro"/>
</dbReference>
<keyword evidence="3" id="KW-0804">Transcription</keyword>
<dbReference type="InterPro" id="IPR000014">
    <property type="entry name" value="PAS"/>
</dbReference>
<dbReference type="Pfam" id="PF00196">
    <property type="entry name" value="GerE"/>
    <property type="match status" value="1"/>
</dbReference>
<evidence type="ECO:0000256" key="2">
    <source>
        <dbReference type="ARBA" id="ARBA00023125"/>
    </source>
</evidence>
<dbReference type="InterPro" id="IPR036388">
    <property type="entry name" value="WH-like_DNA-bd_sf"/>
</dbReference>
<sequence>MTTAANAPVDPAQSNRPDDLSGPADAGEARLPFHRRNLTLVHLDRDLAVQQANREFFRIFGNSSRQLVGLPFIDLVRPGVRQPLLQQFTGLIEGRRDRVGTRVIAVDADDTAFHSSLTAHAVRGGTSEISAIMVVMETFAEPVGPDTVTGRMKLLSKLEARILEGIAGGVSTVPLAARLYLSRQGVEYHVNSLFRKLKVPNRAALVSRAYSTGVLKVGAWPPEVAPDAVK</sequence>
<dbReference type="SUPFAM" id="SSF46894">
    <property type="entry name" value="C-terminal effector domain of the bipartite response regulators"/>
    <property type="match status" value="1"/>
</dbReference>
<dbReference type="Gene3D" id="3.30.450.20">
    <property type="entry name" value="PAS domain"/>
    <property type="match status" value="1"/>
</dbReference>
<keyword evidence="2" id="KW-0238">DNA-binding</keyword>
<evidence type="ECO:0000256" key="1">
    <source>
        <dbReference type="ARBA" id="ARBA00023015"/>
    </source>
</evidence>
<keyword evidence="1" id="KW-0805">Transcription regulation</keyword>
<evidence type="ECO:0000256" key="4">
    <source>
        <dbReference type="SAM" id="MobiDB-lite"/>
    </source>
</evidence>
<proteinExistence type="predicted"/>
<evidence type="ECO:0000259" key="5">
    <source>
        <dbReference type="PROSITE" id="PS50043"/>
    </source>
</evidence>
<feature type="domain" description="HTH luxR-type" evidence="5">
    <location>
        <begin position="148"/>
        <end position="213"/>
    </location>
</feature>
<dbReference type="PROSITE" id="PS50043">
    <property type="entry name" value="HTH_LUXR_2"/>
    <property type="match status" value="1"/>
</dbReference>
<dbReference type="SMART" id="SM00421">
    <property type="entry name" value="HTH_LUXR"/>
    <property type="match status" value="1"/>
</dbReference>
<dbReference type="AlphaFoldDB" id="A0A0D5BTV1"/>